<organism evidence="2 3">
    <name type="scientific">Caligus rogercresseyi</name>
    <name type="common">Sea louse</name>
    <dbReference type="NCBI Taxonomy" id="217165"/>
    <lineage>
        <taxon>Eukaryota</taxon>
        <taxon>Metazoa</taxon>
        <taxon>Ecdysozoa</taxon>
        <taxon>Arthropoda</taxon>
        <taxon>Crustacea</taxon>
        <taxon>Multicrustacea</taxon>
        <taxon>Hexanauplia</taxon>
        <taxon>Copepoda</taxon>
        <taxon>Siphonostomatoida</taxon>
        <taxon>Caligidae</taxon>
        <taxon>Caligus</taxon>
    </lineage>
</organism>
<dbReference type="EMBL" id="CP045897">
    <property type="protein sequence ID" value="QQP51537.1"/>
    <property type="molecule type" value="Genomic_DNA"/>
</dbReference>
<reference evidence="3" key="1">
    <citation type="submission" date="2021-01" db="EMBL/GenBank/DDBJ databases">
        <title>Caligus Genome Assembly.</title>
        <authorList>
            <person name="Gallardo-Escarate C."/>
        </authorList>
    </citation>
    <scope>NUCLEOTIDE SEQUENCE [LARGE SCALE GENOMIC DNA]</scope>
</reference>
<proteinExistence type="predicted"/>
<feature type="region of interest" description="Disordered" evidence="1">
    <location>
        <begin position="27"/>
        <end position="49"/>
    </location>
</feature>
<name>A0A7T8K968_CALRO</name>
<dbReference type="OrthoDB" id="6366141at2759"/>
<accession>A0A7T8K968</accession>
<evidence type="ECO:0000313" key="3">
    <source>
        <dbReference type="Proteomes" id="UP000595437"/>
    </source>
</evidence>
<gene>
    <name evidence="2" type="ORF">FKW44_012941</name>
</gene>
<sequence>MRLFRLKQRTLLWRFQIFHLPGKTNHVVDATSRNPSLKPLDGTEEKRQD</sequence>
<dbReference type="Proteomes" id="UP000595437">
    <property type="component" value="Chromosome 8"/>
</dbReference>
<protein>
    <submittedName>
        <fullName evidence="2">Uncharacterized protein</fullName>
    </submittedName>
</protein>
<dbReference type="AlphaFoldDB" id="A0A7T8K968"/>
<keyword evidence="3" id="KW-1185">Reference proteome</keyword>
<evidence type="ECO:0000313" key="2">
    <source>
        <dbReference type="EMBL" id="QQP51537.1"/>
    </source>
</evidence>
<evidence type="ECO:0000256" key="1">
    <source>
        <dbReference type="SAM" id="MobiDB-lite"/>
    </source>
</evidence>